<feature type="transmembrane region" description="Helical" evidence="1">
    <location>
        <begin position="12"/>
        <end position="40"/>
    </location>
</feature>
<keyword evidence="4" id="KW-1185">Reference proteome</keyword>
<sequence>MSTRLLRTRPARVVPAVILAIVLLLLAVALGWIGVAAIVATGTVDAAMTSGYPGLESLGILHWGAAAVIGVGVVLAVLGLVFVIAGISPGARRLSDYRAESAEHIGRFEVALPTSALSNLAAAAADSVDGVSSVRAASNANSTIVTFSAPVRDNAPIRDEVEAAVRQRFDSISFVRTPVVKVNALRRQA</sequence>
<evidence type="ECO:0000313" key="4">
    <source>
        <dbReference type="Proteomes" id="UP000316406"/>
    </source>
</evidence>
<dbReference type="InterPro" id="IPR046253">
    <property type="entry name" value="DUF6286"/>
</dbReference>
<organism evidence="3 4">
    <name type="scientific">Brevibacterium aurantiacum</name>
    <dbReference type="NCBI Taxonomy" id="273384"/>
    <lineage>
        <taxon>Bacteria</taxon>
        <taxon>Bacillati</taxon>
        <taxon>Actinomycetota</taxon>
        <taxon>Actinomycetes</taxon>
        <taxon>Micrococcales</taxon>
        <taxon>Brevibacteriaceae</taxon>
        <taxon>Brevibacterium</taxon>
    </lineage>
</organism>
<feature type="transmembrane region" description="Helical" evidence="1">
    <location>
        <begin position="60"/>
        <end position="85"/>
    </location>
</feature>
<keyword evidence="1" id="KW-0812">Transmembrane</keyword>
<dbReference type="Proteomes" id="UP000316406">
    <property type="component" value="Unassembled WGS sequence"/>
</dbReference>
<dbReference type="RefSeq" id="WP_143924241.1">
    <property type="nucleotide sequence ID" value="NZ_VLTK01000015.1"/>
</dbReference>
<evidence type="ECO:0000259" key="2">
    <source>
        <dbReference type="Pfam" id="PF19803"/>
    </source>
</evidence>
<protein>
    <recommendedName>
        <fullName evidence="2">DUF6286 domain-containing protein</fullName>
    </recommendedName>
</protein>
<dbReference type="Pfam" id="PF19803">
    <property type="entry name" value="DUF6286"/>
    <property type="match status" value="1"/>
</dbReference>
<dbReference type="OrthoDB" id="4804348at2"/>
<comment type="caution">
    <text evidence="3">The sequence shown here is derived from an EMBL/GenBank/DDBJ whole genome shotgun (WGS) entry which is preliminary data.</text>
</comment>
<evidence type="ECO:0000313" key="3">
    <source>
        <dbReference type="EMBL" id="TSI12677.1"/>
    </source>
</evidence>
<keyword evidence="1" id="KW-1133">Transmembrane helix</keyword>
<accession>A0A556C5E1</accession>
<name>A0A556C5E1_BREAU</name>
<dbReference type="EMBL" id="VLTK01000015">
    <property type="protein sequence ID" value="TSI12677.1"/>
    <property type="molecule type" value="Genomic_DNA"/>
</dbReference>
<dbReference type="AlphaFoldDB" id="A0A556C5E1"/>
<gene>
    <name evidence="3" type="ORF">FO013_19595</name>
</gene>
<evidence type="ECO:0000256" key="1">
    <source>
        <dbReference type="SAM" id="Phobius"/>
    </source>
</evidence>
<proteinExistence type="predicted"/>
<feature type="domain" description="DUF6286" evidence="2">
    <location>
        <begin position="77"/>
        <end position="183"/>
    </location>
</feature>
<keyword evidence="1" id="KW-0472">Membrane</keyword>
<reference evidence="3 4" key="1">
    <citation type="submission" date="2019-07" db="EMBL/GenBank/DDBJ databases">
        <title>Draft genome sequence of Brevibacterium aurantiacum XU54 isolated from Xinjiang China.</title>
        <authorList>
            <person name="Xu X."/>
        </authorList>
    </citation>
    <scope>NUCLEOTIDE SEQUENCE [LARGE SCALE GENOMIC DNA]</scope>
    <source>
        <strain evidence="3 4">XU54</strain>
    </source>
</reference>